<dbReference type="GO" id="GO:1905370">
    <property type="term" value="C:serine-type endopeptidase complex"/>
    <property type="evidence" value="ECO:0007669"/>
    <property type="project" value="UniProtKB-ARBA"/>
</dbReference>
<dbReference type="PRINTS" id="PR00727">
    <property type="entry name" value="LEADERPTASE"/>
</dbReference>
<dbReference type="Pfam" id="PF10502">
    <property type="entry name" value="Peptidase_S26"/>
    <property type="match status" value="1"/>
</dbReference>
<comment type="similarity">
    <text evidence="8">Belongs to the peptidase S26 family. IMP1 subfamily.</text>
</comment>
<proteinExistence type="inferred from homology"/>
<organism evidence="11 12">
    <name type="scientific">Steinernema hermaphroditum</name>
    <dbReference type="NCBI Taxonomy" id="289476"/>
    <lineage>
        <taxon>Eukaryota</taxon>
        <taxon>Metazoa</taxon>
        <taxon>Ecdysozoa</taxon>
        <taxon>Nematoda</taxon>
        <taxon>Chromadorea</taxon>
        <taxon>Rhabditida</taxon>
        <taxon>Tylenchina</taxon>
        <taxon>Panagrolaimomorpha</taxon>
        <taxon>Strongyloidoidea</taxon>
        <taxon>Steinernematidae</taxon>
        <taxon>Steinernema</taxon>
    </lineage>
</organism>
<dbReference type="GO" id="GO:0005743">
    <property type="term" value="C:mitochondrial inner membrane"/>
    <property type="evidence" value="ECO:0007669"/>
    <property type="project" value="UniProtKB-SubCell"/>
</dbReference>
<feature type="domain" description="Peptidase S26" evidence="10">
    <location>
        <begin position="143"/>
        <end position="184"/>
    </location>
</feature>
<keyword evidence="3" id="KW-0999">Mitochondrion inner membrane</keyword>
<dbReference type="Gene3D" id="2.10.109.10">
    <property type="entry name" value="Umud Fragment, subunit A"/>
    <property type="match status" value="1"/>
</dbReference>
<dbReference type="InterPro" id="IPR000223">
    <property type="entry name" value="Pept_S26A_signal_pept_1"/>
</dbReference>
<reference evidence="11" key="1">
    <citation type="submission" date="2023-06" db="EMBL/GenBank/DDBJ databases">
        <title>Genomic analysis of the entomopathogenic nematode Steinernema hermaphroditum.</title>
        <authorList>
            <person name="Schwarz E.M."/>
            <person name="Heppert J.K."/>
            <person name="Baniya A."/>
            <person name="Schwartz H.T."/>
            <person name="Tan C.-H."/>
            <person name="Antoshechkin I."/>
            <person name="Sternberg P.W."/>
            <person name="Goodrich-Blair H."/>
            <person name="Dillman A.R."/>
        </authorList>
    </citation>
    <scope>NUCLEOTIDE SEQUENCE</scope>
    <source>
        <strain evidence="11">PS9179</strain>
        <tissue evidence="11">Whole animal</tissue>
    </source>
</reference>
<dbReference type="PROSITE" id="PS00761">
    <property type="entry name" value="SPASE_I_3"/>
    <property type="match status" value="1"/>
</dbReference>
<dbReference type="GO" id="GO:0098796">
    <property type="term" value="C:membrane protein complex"/>
    <property type="evidence" value="ECO:0007669"/>
    <property type="project" value="UniProtKB-ARBA"/>
</dbReference>
<comment type="subunit">
    <text evidence="2">Heterodimer of 2 subunits, IMMPL1 and IMMPL2.</text>
</comment>
<comment type="subcellular location">
    <subcellularLocation>
        <location evidence="1">Mitochondrion inner membrane</location>
    </subcellularLocation>
</comment>
<sequence length="474" mass="53759">MSTPYEDRELEAQFPELKKEFEWARQNRPWPDPLLAYFDAAYRVCMLTLFGSQEAYIEEMRIFFADKISNEDAQKLSSLFCHRSSMSPTLSSSELSIYRRFVNAQEEVRVGDIVSFFHLKEQRTLVNSRVVAIGPATVHNDLKERDEHVPEGKVFVMGDNRKNSNDSRQHGCIKLSALASKLVASYSPNLKNDFTLVEEQPPNPEREPEPNPQPQQSFGKTLLNCGACIAQFRRLTCKKRSSSLSNSKPPFDIALPTSTKSPELLEFAEILGNQLLVRLRGVGEHVFIANVGGQCDPVLEKDEIIAQFPNDCNLYIKLGNVTAEFCAIAGTKVVYPKKEKTPDLDIPIKEVPRGIFTRMDEAKHDEQGSAASPFLNRVYTVSAEGATELMEFPKDQIISLFPNDLILYIKHDNVIAKFCAADVTKVAIHPFFKLEQREKQYEMYQMAAFRFGWVKQRMHKASKVPWGTSSSSPF</sequence>
<gene>
    <name evidence="11" type="ORF">QR680_006875</name>
</gene>
<dbReference type="GO" id="GO:0004252">
    <property type="term" value="F:serine-type endopeptidase activity"/>
    <property type="evidence" value="ECO:0007669"/>
    <property type="project" value="InterPro"/>
</dbReference>
<dbReference type="GO" id="GO:0006465">
    <property type="term" value="P:signal peptide processing"/>
    <property type="evidence" value="ECO:0007669"/>
    <property type="project" value="InterPro"/>
</dbReference>
<dbReference type="InterPro" id="IPR036286">
    <property type="entry name" value="LexA/Signal_pep-like_sf"/>
</dbReference>
<dbReference type="InterPro" id="IPR052064">
    <property type="entry name" value="Mito_IMP1_subunit"/>
</dbReference>
<evidence type="ECO:0000313" key="12">
    <source>
        <dbReference type="Proteomes" id="UP001175271"/>
    </source>
</evidence>
<keyword evidence="4" id="KW-0378">Hydrolase</keyword>
<keyword evidence="6" id="KW-0472">Membrane</keyword>
<evidence type="ECO:0000259" key="10">
    <source>
        <dbReference type="Pfam" id="PF10502"/>
    </source>
</evidence>
<feature type="region of interest" description="Disordered" evidence="9">
    <location>
        <begin position="194"/>
        <end position="217"/>
    </location>
</feature>
<evidence type="ECO:0000256" key="8">
    <source>
        <dbReference type="ARBA" id="ARBA00038445"/>
    </source>
</evidence>
<dbReference type="EMBL" id="JAUCMV010000003">
    <property type="protein sequence ID" value="KAK0413570.1"/>
    <property type="molecule type" value="Genomic_DNA"/>
</dbReference>
<dbReference type="CDD" id="cd06530">
    <property type="entry name" value="S26_SPase_I"/>
    <property type="match status" value="1"/>
</dbReference>
<evidence type="ECO:0000256" key="6">
    <source>
        <dbReference type="ARBA" id="ARBA00023136"/>
    </source>
</evidence>
<evidence type="ECO:0000313" key="11">
    <source>
        <dbReference type="EMBL" id="KAK0413570.1"/>
    </source>
</evidence>
<accession>A0AA39LY44</accession>
<evidence type="ECO:0000256" key="1">
    <source>
        <dbReference type="ARBA" id="ARBA00004273"/>
    </source>
</evidence>
<evidence type="ECO:0000256" key="3">
    <source>
        <dbReference type="ARBA" id="ARBA00022792"/>
    </source>
</evidence>
<dbReference type="AlphaFoldDB" id="A0AA39LY44"/>
<dbReference type="SUPFAM" id="SSF51306">
    <property type="entry name" value="LexA/Signal peptidase"/>
    <property type="match status" value="1"/>
</dbReference>
<dbReference type="PANTHER" id="PTHR12383">
    <property type="entry name" value="PROTEASE FAMILY S26 MITOCHONDRIAL INNER MEMBRANE PROTEASE-RELATED"/>
    <property type="match status" value="1"/>
</dbReference>
<evidence type="ECO:0000256" key="5">
    <source>
        <dbReference type="ARBA" id="ARBA00023128"/>
    </source>
</evidence>
<evidence type="ECO:0000256" key="7">
    <source>
        <dbReference type="ARBA" id="ARBA00032718"/>
    </source>
</evidence>
<dbReference type="InterPro" id="IPR019533">
    <property type="entry name" value="Peptidase_S26"/>
</dbReference>
<evidence type="ECO:0000256" key="2">
    <source>
        <dbReference type="ARBA" id="ARBA00011805"/>
    </source>
</evidence>
<keyword evidence="5" id="KW-0496">Mitochondrion</keyword>
<protein>
    <recommendedName>
        <fullName evidence="7">IMP2-like protein</fullName>
    </recommendedName>
</protein>
<name>A0AA39LY44_9BILA</name>
<comment type="caution">
    <text evidence="11">The sequence shown here is derived from an EMBL/GenBank/DDBJ whole genome shotgun (WGS) entry which is preliminary data.</text>
</comment>
<dbReference type="InterPro" id="IPR019758">
    <property type="entry name" value="Pept_S26A_signal_pept_1_CS"/>
</dbReference>
<dbReference type="Proteomes" id="UP001175271">
    <property type="component" value="Unassembled WGS sequence"/>
</dbReference>
<dbReference type="PANTHER" id="PTHR12383:SF16">
    <property type="entry name" value="MITOCHONDRIAL INNER MEMBRANE PROTEASE SUBUNIT 1"/>
    <property type="match status" value="1"/>
</dbReference>
<evidence type="ECO:0000256" key="9">
    <source>
        <dbReference type="SAM" id="MobiDB-lite"/>
    </source>
</evidence>
<keyword evidence="12" id="KW-1185">Reference proteome</keyword>
<evidence type="ECO:0000256" key="4">
    <source>
        <dbReference type="ARBA" id="ARBA00022801"/>
    </source>
</evidence>